<feature type="transmembrane region" description="Helical" evidence="1">
    <location>
        <begin position="96"/>
        <end position="116"/>
    </location>
</feature>
<name>A0A9N9E5D5_9GLOM</name>
<evidence type="ECO:0000313" key="2">
    <source>
        <dbReference type="EMBL" id="CAG8665731.1"/>
    </source>
</evidence>
<keyword evidence="1" id="KW-1133">Transmembrane helix</keyword>
<comment type="caution">
    <text evidence="2">The sequence shown here is derived from an EMBL/GenBank/DDBJ whole genome shotgun (WGS) entry which is preliminary data.</text>
</comment>
<reference evidence="2" key="1">
    <citation type="submission" date="2021-06" db="EMBL/GenBank/DDBJ databases">
        <authorList>
            <person name="Kallberg Y."/>
            <person name="Tangrot J."/>
            <person name="Rosling A."/>
        </authorList>
    </citation>
    <scope>NUCLEOTIDE SEQUENCE</scope>
    <source>
        <strain evidence="2">MT106</strain>
    </source>
</reference>
<dbReference type="EMBL" id="CAJVPL010006702">
    <property type="protein sequence ID" value="CAG8665731.1"/>
    <property type="molecule type" value="Genomic_DNA"/>
</dbReference>
<proteinExistence type="predicted"/>
<organism evidence="2 3">
    <name type="scientific">Ambispora gerdemannii</name>
    <dbReference type="NCBI Taxonomy" id="144530"/>
    <lineage>
        <taxon>Eukaryota</taxon>
        <taxon>Fungi</taxon>
        <taxon>Fungi incertae sedis</taxon>
        <taxon>Mucoromycota</taxon>
        <taxon>Glomeromycotina</taxon>
        <taxon>Glomeromycetes</taxon>
        <taxon>Archaeosporales</taxon>
        <taxon>Ambisporaceae</taxon>
        <taxon>Ambispora</taxon>
    </lineage>
</organism>
<sequence length="173" mass="19705">GLPDGHSKTLKMVKQKYNHSFPSLNGLKLKHPIFKKKVEPYQDILPNALYEKYSQSSLESGLIAIWIDNQSSNYYCVERRNPYKFKLLFRASKDGFVNAVLVLGFGTIAMQLSYSHFKILRIFLQQKLVVLTILIMQPIMVQTVVQLLEEGMIFASNVTIGVATQMCITPISF</sequence>
<evidence type="ECO:0000313" key="3">
    <source>
        <dbReference type="Proteomes" id="UP000789831"/>
    </source>
</evidence>
<keyword evidence="3" id="KW-1185">Reference proteome</keyword>
<gene>
    <name evidence="2" type="ORF">AGERDE_LOCUS12028</name>
</gene>
<feature type="non-terminal residue" evidence="2">
    <location>
        <position position="173"/>
    </location>
</feature>
<keyword evidence="1" id="KW-0812">Transmembrane</keyword>
<accession>A0A9N9E5D5</accession>
<keyword evidence="1" id="KW-0472">Membrane</keyword>
<protein>
    <submittedName>
        <fullName evidence="2">865_t:CDS:1</fullName>
    </submittedName>
</protein>
<dbReference type="AlphaFoldDB" id="A0A9N9E5D5"/>
<evidence type="ECO:0000256" key="1">
    <source>
        <dbReference type="SAM" id="Phobius"/>
    </source>
</evidence>
<dbReference type="Proteomes" id="UP000789831">
    <property type="component" value="Unassembled WGS sequence"/>
</dbReference>